<comment type="catalytic activity">
    <reaction evidence="3 4">
        <text>[thioredoxin]-disulfide + L-methionine + H2O = L-methionine (S)-S-oxide + [thioredoxin]-dithiol</text>
        <dbReference type="Rhea" id="RHEA:19993"/>
        <dbReference type="Rhea" id="RHEA-COMP:10698"/>
        <dbReference type="Rhea" id="RHEA-COMP:10700"/>
        <dbReference type="ChEBI" id="CHEBI:15377"/>
        <dbReference type="ChEBI" id="CHEBI:29950"/>
        <dbReference type="ChEBI" id="CHEBI:50058"/>
        <dbReference type="ChEBI" id="CHEBI:57844"/>
        <dbReference type="ChEBI" id="CHEBI:58772"/>
        <dbReference type="EC" id="1.8.4.11"/>
    </reaction>
</comment>
<sequence length="166" mass="18513">MSSVFAKATFGAGCFWGVEHFFREINGVKDAVCGYMGGELENPSYPEVKTGNTGHAEVVEVTYDPAQVSYRELVHAFFANHNPTTLNRQGEDEGSQYRSAIFFQSSDEQSVATEVKQALQESGKWGQKPIVTEISEASEFYEAEEYHQSYLAKNELPSCHISFGDF</sequence>
<organism evidence="6 7">
    <name type="scientific">Paraferrimonas sedimenticola</name>
    <dbReference type="NCBI Taxonomy" id="375674"/>
    <lineage>
        <taxon>Bacteria</taxon>
        <taxon>Pseudomonadati</taxon>
        <taxon>Pseudomonadota</taxon>
        <taxon>Gammaproteobacteria</taxon>
        <taxon>Alteromonadales</taxon>
        <taxon>Ferrimonadaceae</taxon>
        <taxon>Paraferrimonas</taxon>
    </lineage>
</organism>
<keyword evidence="7" id="KW-1185">Reference proteome</keyword>
<feature type="active site" evidence="4">
    <location>
        <position position="14"/>
    </location>
</feature>
<reference evidence="6" key="1">
    <citation type="journal article" date="2014" name="Int. J. Syst. Evol. Microbiol.">
        <title>Complete genome sequence of Corynebacterium casei LMG S-19264T (=DSM 44701T), isolated from a smear-ripened cheese.</title>
        <authorList>
            <consortium name="US DOE Joint Genome Institute (JGI-PGF)"/>
            <person name="Walter F."/>
            <person name="Albersmeier A."/>
            <person name="Kalinowski J."/>
            <person name="Ruckert C."/>
        </authorList>
    </citation>
    <scope>NUCLEOTIDE SEQUENCE</scope>
    <source>
        <strain evidence="6">NBRC 101628</strain>
    </source>
</reference>
<dbReference type="InterPro" id="IPR036509">
    <property type="entry name" value="Met_Sox_Rdtase_MsrA_sf"/>
</dbReference>
<keyword evidence="1 4" id="KW-0560">Oxidoreductase</keyword>
<evidence type="ECO:0000256" key="3">
    <source>
        <dbReference type="ARBA" id="ARBA00048782"/>
    </source>
</evidence>
<dbReference type="PANTHER" id="PTHR43774">
    <property type="entry name" value="PEPTIDE METHIONINE SULFOXIDE REDUCTASE"/>
    <property type="match status" value="1"/>
</dbReference>
<dbReference type="GO" id="GO:0008113">
    <property type="term" value="F:peptide-methionine (S)-S-oxide reductase activity"/>
    <property type="evidence" value="ECO:0007669"/>
    <property type="project" value="UniProtKB-UniRule"/>
</dbReference>
<comment type="catalytic activity">
    <reaction evidence="2 4">
        <text>L-methionyl-[protein] + [thioredoxin]-disulfide + H2O = L-methionyl-(S)-S-oxide-[protein] + [thioredoxin]-dithiol</text>
        <dbReference type="Rhea" id="RHEA:14217"/>
        <dbReference type="Rhea" id="RHEA-COMP:10698"/>
        <dbReference type="Rhea" id="RHEA-COMP:10700"/>
        <dbReference type="Rhea" id="RHEA-COMP:12313"/>
        <dbReference type="Rhea" id="RHEA-COMP:12315"/>
        <dbReference type="ChEBI" id="CHEBI:15377"/>
        <dbReference type="ChEBI" id="CHEBI:16044"/>
        <dbReference type="ChEBI" id="CHEBI:29950"/>
        <dbReference type="ChEBI" id="CHEBI:44120"/>
        <dbReference type="ChEBI" id="CHEBI:50058"/>
        <dbReference type="EC" id="1.8.4.11"/>
    </reaction>
</comment>
<dbReference type="InterPro" id="IPR002569">
    <property type="entry name" value="Met_Sox_Rdtase_MsrA_dom"/>
</dbReference>
<evidence type="ECO:0000313" key="6">
    <source>
        <dbReference type="EMBL" id="GLP96246.1"/>
    </source>
</evidence>
<dbReference type="AlphaFoldDB" id="A0AA37RVX2"/>
<dbReference type="EMBL" id="BSNC01000004">
    <property type="protein sequence ID" value="GLP96246.1"/>
    <property type="molecule type" value="Genomic_DNA"/>
</dbReference>
<comment type="caution">
    <text evidence="6">The sequence shown here is derived from an EMBL/GenBank/DDBJ whole genome shotgun (WGS) entry which is preliminary data.</text>
</comment>
<dbReference type="Pfam" id="PF01625">
    <property type="entry name" value="PMSR"/>
    <property type="match status" value="1"/>
</dbReference>
<accession>A0AA37RVX2</accession>
<feature type="domain" description="Peptide methionine sulphoxide reductase MsrA" evidence="5">
    <location>
        <begin position="7"/>
        <end position="159"/>
    </location>
</feature>
<evidence type="ECO:0000256" key="2">
    <source>
        <dbReference type="ARBA" id="ARBA00047806"/>
    </source>
</evidence>
<dbReference type="Proteomes" id="UP001161422">
    <property type="component" value="Unassembled WGS sequence"/>
</dbReference>
<evidence type="ECO:0000259" key="5">
    <source>
        <dbReference type="Pfam" id="PF01625"/>
    </source>
</evidence>
<dbReference type="NCBIfam" id="TIGR00401">
    <property type="entry name" value="msrA"/>
    <property type="match status" value="1"/>
</dbReference>
<name>A0AA37RVX2_9GAMM</name>
<protein>
    <recommendedName>
        <fullName evidence="4">Peptide methionine sulfoxide reductase MsrA</fullName>
        <shortName evidence="4">Protein-methionine-S-oxide reductase</shortName>
        <ecNumber evidence="4">1.8.4.11</ecNumber>
    </recommendedName>
    <alternativeName>
        <fullName evidence="4">Peptide-methionine (S)-S-oxide reductase</fullName>
        <shortName evidence="4">Peptide Met(O) reductase</shortName>
    </alternativeName>
</protein>
<dbReference type="EC" id="1.8.4.11" evidence="4"/>
<evidence type="ECO:0000256" key="4">
    <source>
        <dbReference type="HAMAP-Rule" id="MF_01401"/>
    </source>
</evidence>
<comment type="similarity">
    <text evidence="4">Belongs to the MsrA Met sulfoxide reductase family.</text>
</comment>
<proteinExistence type="inferred from homology"/>
<evidence type="ECO:0000256" key="1">
    <source>
        <dbReference type="ARBA" id="ARBA00023002"/>
    </source>
</evidence>
<evidence type="ECO:0000313" key="7">
    <source>
        <dbReference type="Proteomes" id="UP001161422"/>
    </source>
</evidence>
<gene>
    <name evidence="4 6" type="primary">msrA</name>
    <name evidence="6" type="ORF">GCM10007895_15520</name>
</gene>
<dbReference type="HAMAP" id="MF_01401">
    <property type="entry name" value="MsrA"/>
    <property type="match status" value="1"/>
</dbReference>
<comment type="function">
    <text evidence="4">Has an important function as a repair enzyme for proteins that have been inactivated by oxidation. Catalyzes the reversible oxidation-reduction of methionine sulfoxide in proteins to methionine.</text>
</comment>
<dbReference type="RefSeq" id="WP_095505314.1">
    <property type="nucleotide sequence ID" value="NZ_BSNC01000004.1"/>
</dbReference>
<reference evidence="6" key="2">
    <citation type="submission" date="2023-01" db="EMBL/GenBank/DDBJ databases">
        <title>Draft genome sequence of Paraferrimonas sedimenticola strain NBRC 101628.</title>
        <authorList>
            <person name="Sun Q."/>
            <person name="Mori K."/>
        </authorList>
    </citation>
    <scope>NUCLEOTIDE SEQUENCE</scope>
    <source>
        <strain evidence="6">NBRC 101628</strain>
    </source>
</reference>
<dbReference type="Gene3D" id="3.30.1060.10">
    <property type="entry name" value="Peptide methionine sulphoxide reductase MsrA"/>
    <property type="match status" value="1"/>
</dbReference>
<dbReference type="PANTHER" id="PTHR43774:SF1">
    <property type="entry name" value="PEPTIDE METHIONINE SULFOXIDE REDUCTASE MSRA 2"/>
    <property type="match status" value="1"/>
</dbReference>
<dbReference type="SUPFAM" id="SSF55068">
    <property type="entry name" value="Peptide methionine sulfoxide reductase"/>
    <property type="match status" value="1"/>
</dbReference>